<sequence length="87" mass="8976">MTIEDENPNSVSGPAESGKAGAAQPPAPPLSDTALVILAAAANRLDGSLLPVPASVKARDSARSAVLFHLSRMGLADEVPARQEFER</sequence>
<dbReference type="EMBL" id="JACIDS010000002">
    <property type="protein sequence ID" value="MBB3930041.1"/>
    <property type="molecule type" value="Genomic_DNA"/>
</dbReference>
<organism evidence="2 3">
    <name type="scientific">Kaistia hirudinis</name>
    <dbReference type="NCBI Taxonomy" id="1293440"/>
    <lineage>
        <taxon>Bacteria</taxon>
        <taxon>Pseudomonadati</taxon>
        <taxon>Pseudomonadota</taxon>
        <taxon>Alphaproteobacteria</taxon>
        <taxon>Hyphomicrobiales</taxon>
        <taxon>Kaistiaceae</taxon>
        <taxon>Kaistia</taxon>
    </lineage>
</organism>
<keyword evidence="3" id="KW-1185">Reference proteome</keyword>
<name>A0A840AMC3_9HYPH</name>
<feature type="region of interest" description="Disordered" evidence="1">
    <location>
        <begin position="1"/>
        <end position="29"/>
    </location>
</feature>
<dbReference type="RefSeq" id="WP_183397738.1">
    <property type="nucleotide sequence ID" value="NZ_JACIDS010000002.1"/>
</dbReference>
<evidence type="ECO:0000313" key="3">
    <source>
        <dbReference type="Proteomes" id="UP000553963"/>
    </source>
</evidence>
<reference evidence="2 3" key="1">
    <citation type="submission" date="2020-08" db="EMBL/GenBank/DDBJ databases">
        <title>Genomic Encyclopedia of Type Strains, Phase IV (KMG-IV): sequencing the most valuable type-strain genomes for metagenomic binning, comparative biology and taxonomic classification.</title>
        <authorList>
            <person name="Goeker M."/>
        </authorList>
    </citation>
    <scope>NUCLEOTIDE SEQUENCE [LARGE SCALE GENOMIC DNA]</scope>
    <source>
        <strain evidence="2 3">DSM 25966</strain>
    </source>
</reference>
<dbReference type="Proteomes" id="UP000553963">
    <property type="component" value="Unassembled WGS sequence"/>
</dbReference>
<proteinExistence type="predicted"/>
<accession>A0A840AMC3</accession>
<evidence type="ECO:0000313" key="2">
    <source>
        <dbReference type="EMBL" id="MBB3930041.1"/>
    </source>
</evidence>
<comment type="caution">
    <text evidence="2">The sequence shown here is derived from an EMBL/GenBank/DDBJ whole genome shotgun (WGS) entry which is preliminary data.</text>
</comment>
<protein>
    <submittedName>
        <fullName evidence="2">Uncharacterized protein</fullName>
    </submittedName>
</protein>
<dbReference type="AlphaFoldDB" id="A0A840AMC3"/>
<gene>
    <name evidence="2" type="ORF">GGR25_001080</name>
</gene>
<evidence type="ECO:0000256" key="1">
    <source>
        <dbReference type="SAM" id="MobiDB-lite"/>
    </source>
</evidence>